<keyword evidence="3" id="KW-0812">Transmembrane</keyword>
<dbReference type="InterPro" id="IPR051809">
    <property type="entry name" value="Plant_receptor-like_S/T_kinase"/>
</dbReference>
<dbReference type="Proteomes" id="UP000596660">
    <property type="component" value="Unplaced"/>
</dbReference>
<evidence type="ECO:0000256" key="3">
    <source>
        <dbReference type="ARBA" id="ARBA00022692"/>
    </source>
</evidence>
<accession>A0A803LDW3</accession>
<keyword evidence="5" id="KW-1133">Transmembrane helix</keyword>
<evidence type="ECO:0000256" key="6">
    <source>
        <dbReference type="ARBA" id="ARBA00023136"/>
    </source>
</evidence>
<proteinExistence type="predicted"/>
<evidence type="ECO:0000256" key="5">
    <source>
        <dbReference type="ARBA" id="ARBA00022989"/>
    </source>
</evidence>
<keyword evidence="8" id="KW-1185">Reference proteome</keyword>
<dbReference type="Gene3D" id="3.80.10.10">
    <property type="entry name" value="Ribonuclease Inhibitor"/>
    <property type="match status" value="1"/>
</dbReference>
<dbReference type="InterPro" id="IPR032675">
    <property type="entry name" value="LRR_dom_sf"/>
</dbReference>
<keyword evidence="6" id="KW-0472">Membrane</keyword>
<reference evidence="7" key="2">
    <citation type="submission" date="2021-03" db="UniProtKB">
        <authorList>
            <consortium name="EnsemblPlants"/>
        </authorList>
    </citation>
    <scope>IDENTIFICATION</scope>
</reference>
<dbReference type="InterPro" id="IPR001611">
    <property type="entry name" value="Leu-rich_rpt"/>
</dbReference>
<evidence type="ECO:0000313" key="7">
    <source>
        <dbReference type="EnsemblPlants" id="AUR62011369-RA:cds"/>
    </source>
</evidence>
<keyword evidence="2" id="KW-0433">Leucine-rich repeat</keyword>
<protein>
    <submittedName>
        <fullName evidence="7">Uncharacterized protein</fullName>
    </submittedName>
</protein>
<sequence>MQENNLSGIIPSALQTLRGLLRLDLSHNNLSGEIPKFLASLQLQSLNLSHNNLEGEVPVGGVFNNVTGVLITGNNRAVEAYLI</sequence>
<dbReference type="PRINTS" id="PR00019">
    <property type="entry name" value="LEURICHRPT"/>
</dbReference>
<comment type="subcellular location">
    <subcellularLocation>
        <location evidence="1">Membrane</location>
    </subcellularLocation>
</comment>
<evidence type="ECO:0000256" key="4">
    <source>
        <dbReference type="ARBA" id="ARBA00022737"/>
    </source>
</evidence>
<dbReference type="GO" id="GO:0016020">
    <property type="term" value="C:membrane"/>
    <property type="evidence" value="ECO:0007669"/>
    <property type="project" value="UniProtKB-SubCell"/>
</dbReference>
<organism evidence="7 8">
    <name type="scientific">Chenopodium quinoa</name>
    <name type="common">Quinoa</name>
    <dbReference type="NCBI Taxonomy" id="63459"/>
    <lineage>
        <taxon>Eukaryota</taxon>
        <taxon>Viridiplantae</taxon>
        <taxon>Streptophyta</taxon>
        <taxon>Embryophyta</taxon>
        <taxon>Tracheophyta</taxon>
        <taxon>Spermatophyta</taxon>
        <taxon>Magnoliopsida</taxon>
        <taxon>eudicotyledons</taxon>
        <taxon>Gunneridae</taxon>
        <taxon>Pentapetalae</taxon>
        <taxon>Caryophyllales</taxon>
        <taxon>Chenopodiaceae</taxon>
        <taxon>Chenopodioideae</taxon>
        <taxon>Atripliceae</taxon>
        <taxon>Chenopodium</taxon>
    </lineage>
</organism>
<dbReference type="PANTHER" id="PTHR27008">
    <property type="entry name" value="OS04G0122200 PROTEIN"/>
    <property type="match status" value="1"/>
</dbReference>
<reference evidence="7" key="1">
    <citation type="journal article" date="2017" name="Nature">
        <title>The genome of Chenopodium quinoa.</title>
        <authorList>
            <person name="Jarvis D.E."/>
            <person name="Ho Y.S."/>
            <person name="Lightfoot D.J."/>
            <person name="Schmoeckel S.M."/>
            <person name="Li B."/>
            <person name="Borm T.J.A."/>
            <person name="Ohyanagi H."/>
            <person name="Mineta K."/>
            <person name="Michell C.T."/>
            <person name="Saber N."/>
            <person name="Kharbatia N.M."/>
            <person name="Rupper R.R."/>
            <person name="Sharp A.R."/>
            <person name="Dally N."/>
            <person name="Boughton B.A."/>
            <person name="Woo Y.H."/>
            <person name="Gao G."/>
            <person name="Schijlen E.G.W.M."/>
            <person name="Guo X."/>
            <person name="Momin A.A."/>
            <person name="Negrao S."/>
            <person name="Al-Babili S."/>
            <person name="Gehring C."/>
            <person name="Roessner U."/>
            <person name="Jung C."/>
            <person name="Murphy K."/>
            <person name="Arold S.T."/>
            <person name="Gojobori T."/>
            <person name="van der Linden C.G."/>
            <person name="van Loo E.N."/>
            <person name="Jellen E.N."/>
            <person name="Maughan P.J."/>
            <person name="Tester M."/>
        </authorList>
    </citation>
    <scope>NUCLEOTIDE SEQUENCE [LARGE SCALE GENOMIC DNA]</scope>
    <source>
        <strain evidence="7">cv. PI 614886</strain>
    </source>
</reference>
<dbReference type="AlphaFoldDB" id="A0A803LDW3"/>
<dbReference type="SUPFAM" id="SSF52058">
    <property type="entry name" value="L domain-like"/>
    <property type="match status" value="1"/>
</dbReference>
<dbReference type="OMA" id="FNCQNAN"/>
<name>A0A803LDW3_CHEQI</name>
<dbReference type="EnsemblPlants" id="AUR62011369-RA">
    <property type="protein sequence ID" value="AUR62011369-RA:cds"/>
    <property type="gene ID" value="AUR62011369"/>
</dbReference>
<keyword evidence="4" id="KW-0677">Repeat</keyword>
<dbReference type="Gramene" id="AUR62011369-RA">
    <property type="protein sequence ID" value="AUR62011369-RA:cds"/>
    <property type="gene ID" value="AUR62011369"/>
</dbReference>
<evidence type="ECO:0000313" key="8">
    <source>
        <dbReference type="Proteomes" id="UP000596660"/>
    </source>
</evidence>
<dbReference type="PANTHER" id="PTHR27008:SF596">
    <property type="entry name" value="OS02G0215500 PROTEIN"/>
    <property type="match status" value="1"/>
</dbReference>
<evidence type="ECO:0000256" key="2">
    <source>
        <dbReference type="ARBA" id="ARBA00022614"/>
    </source>
</evidence>
<dbReference type="Pfam" id="PF13855">
    <property type="entry name" value="LRR_8"/>
    <property type="match status" value="1"/>
</dbReference>
<evidence type="ECO:0000256" key="1">
    <source>
        <dbReference type="ARBA" id="ARBA00004370"/>
    </source>
</evidence>